<accession>A0A5C6PFZ1</accession>
<name>A0A5C6PFZ1_9TELE</name>
<keyword evidence="3" id="KW-1185">Reference proteome</keyword>
<protein>
    <submittedName>
        <fullName evidence="2">Uncharacterized protein</fullName>
    </submittedName>
</protein>
<evidence type="ECO:0000313" key="3">
    <source>
        <dbReference type="Proteomes" id="UP000324091"/>
    </source>
</evidence>
<organism evidence="2 3">
    <name type="scientific">Takifugu flavidus</name>
    <name type="common">sansaifugu</name>
    <dbReference type="NCBI Taxonomy" id="433684"/>
    <lineage>
        <taxon>Eukaryota</taxon>
        <taxon>Metazoa</taxon>
        <taxon>Chordata</taxon>
        <taxon>Craniata</taxon>
        <taxon>Vertebrata</taxon>
        <taxon>Euteleostomi</taxon>
        <taxon>Actinopterygii</taxon>
        <taxon>Neopterygii</taxon>
        <taxon>Teleostei</taxon>
        <taxon>Neoteleostei</taxon>
        <taxon>Acanthomorphata</taxon>
        <taxon>Eupercaria</taxon>
        <taxon>Tetraodontiformes</taxon>
        <taxon>Tetradontoidea</taxon>
        <taxon>Tetraodontidae</taxon>
        <taxon>Takifugu</taxon>
    </lineage>
</organism>
<evidence type="ECO:0000313" key="2">
    <source>
        <dbReference type="EMBL" id="TWW77608.1"/>
    </source>
</evidence>
<dbReference type="EMBL" id="RHFK02000004">
    <property type="protein sequence ID" value="TWW77608.1"/>
    <property type="molecule type" value="Genomic_DNA"/>
</dbReference>
<sequence>MFFTATSPKTNECSLPSDIDPQSLVSVSTAVSSSLPVLPPLSFMALFRLFRLFAGTSHHSDAPLVPSPALTASSPRSPVLTPPSPRSPVLTVPSPCSSVLTPPSPPLTCAHFSFTLFTSRYPWPIEFTHHLTHCTVLTRLDPVSSLSCLTQFNCFTHHPHHFPPDNCCAIFRTYCRDKITAPSHIYEAAAGKLCHHMRVDCRRMDYDTVFILPVLPPLSFMALFRLFRLFAGTSHHSDAPLVPSPALTASSPRSPVLTPLTPLTCAHCSLTLLLCAHSSLAPLTCAHFSFTLFTSRYPWPIEFTHHLTHCTVLTRLDPSPVSPASPNSTVSPITSHHFPQFI</sequence>
<feature type="region of interest" description="Disordered" evidence="1">
    <location>
        <begin position="66"/>
        <end position="88"/>
    </location>
</feature>
<dbReference type="AlphaFoldDB" id="A0A5C6PFZ1"/>
<evidence type="ECO:0000256" key="1">
    <source>
        <dbReference type="SAM" id="MobiDB-lite"/>
    </source>
</evidence>
<comment type="caution">
    <text evidence="2">The sequence shown here is derived from an EMBL/GenBank/DDBJ whole genome shotgun (WGS) entry which is preliminary data.</text>
</comment>
<proteinExistence type="predicted"/>
<gene>
    <name evidence="2" type="ORF">D4764_12G0009980</name>
</gene>
<dbReference type="Proteomes" id="UP000324091">
    <property type="component" value="Chromosome 12"/>
</dbReference>
<reference evidence="2 3" key="1">
    <citation type="submission" date="2019-04" db="EMBL/GenBank/DDBJ databases">
        <title>Chromosome genome assembly for Takifugu flavidus.</title>
        <authorList>
            <person name="Xiao S."/>
        </authorList>
    </citation>
    <scope>NUCLEOTIDE SEQUENCE [LARGE SCALE GENOMIC DNA]</scope>
    <source>
        <strain evidence="2">HTHZ2018</strain>
        <tissue evidence="2">Muscle</tissue>
    </source>
</reference>